<evidence type="ECO:0000256" key="1">
    <source>
        <dbReference type="ARBA" id="ARBA00004370"/>
    </source>
</evidence>
<dbReference type="PANTHER" id="PTHR17613">
    <property type="entry name" value="CEREBRAL PROTEIN-11-RELATED"/>
    <property type="match status" value="1"/>
</dbReference>
<keyword evidence="9" id="KW-1185">Reference proteome</keyword>
<feature type="compositionally biased region" description="Basic residues" evidence="7">
    <location>
        <begin position="43"/>
        <end position="57"/>
    </location>
</feature>
<organism evidence="8 9">
    <name type="scientific">Paramuricea clavata</name>
    <name type="common">Red gorgonian</name>
    <name type="synonym">Violescent sea-whip</name>
    <dbReference type="NCBI Taxonomy" id="317549"/>
    <lineage>
        <taxon>Eukaryota</taxon>
        <taxon>Metazoa</taxon>
        <taxon>Cnidaria</taxon>
        <taxon>Anthozoa</taxon>
        <taxon>Octocorallia</taxon>
        <taxon>Malacalcyonacea</taxon>
        <taxon>Plexauridae</taxon>
        <taxon>Paramuricea</taxon>
    </lineage>
</organism>
<keyword evidence="5" id="KW-0175">Coiled coil</keyword>
<protein>
    <submittedName>
        <fullName evidence="8">Uncharacterized protein</fullName>
    </submittedName>
</protein>
<keyword evidence="6" id="KW-0472">Membrane</keyword>
<proteinExistence type="inferred from homology"/>
<name>A0A7D9LS16_PARCT</name>
<dbReference type="Proteomes" id="UP001152795">
    <property type="component" value="Unassembled WGS sequence"/>
</dbReference>
<accession>A0A7D9LS16</accession>
<evidence type="ECO:0000256" key="6">
    <source>
        <dbReference type="ARBA" id="ARBA00023136"/>
    </source>
</evidence>
<evidence type="ECO:0000313" key="9">
    <source>
        <dbReference type="Proteomes" id="UP001152795"/>
    </source>
</evidence>
<feature type="region of interest" description="Disordered" evidence="7">
    <location>
        <begin position="1"/>
        <end position="121"/>
    </location>
</feature>
<keyword evidence="4" id="KW-1133">Transmembrane helix</keyword>
<dbReference type="PANTHER" id="PTHR17613:SF14">
    <property type="entry name" value="DEMENTIN, ISOFORM H"/>
    <property type="match status" value="1"/>
</dbReference>
<evidence type="ECO:0000256" key="5">
    <source>
        <dbReference type="ARBA" id="ARBA00023054"/>
    </source>
</evidence>
<reference evidence="8" key="1">
    <citation type="submission" date="2020-04" db="EMBL/GenBank/DDBJ databases">
        <authorList>
            <person name="Alioto T."/>
            <person name="Alioto T."/>
            <person name="Gomez Garrido J."/>
        </authorList>
    </citation>
    <scope>NUCLEOTIDE SEQUENCE</scope>
    <source>
        <strain evidence="8">A484AB</strain>
    </source>
</reference>
<dbReference type="InterPro" id="IPR019394">
    <property type="entry name" value="TEX28/TMCC"/>
</dbReference>
<feature type="region of interest" description="Disordered" evidence="7">
    <location>
        <begin position="134"/>
        <end position="175"/>
    </location>
</feature>
<comment type="caution">
    <text evidence="8">The sequence shown here is derived from an EMBL/GenBank/DDBJ whole genome shotgun (WGS) entry which is preliminary data.</text>
</comment>
<keyword evidence="3" id="KW-0812">Transmembrane</keyword>
<evidence type="ECO:0000256" key="7">
    <source>
        <dbReference type="SAM" id="MobiDB-lite"/>
    </source>
</evidence>
<feature type="compositionally biased region" description="Low complexity" evidence="7">
    <location>
        <begin position="25"/>
        <end position="41"/>
    </location>
</feature>
<feature type="non-terminal residue" evidence="8">
    <location>
        <position position="262"/>
    </location>
</feature>
<dbReference type="AlphaFoldDB" id="A0A7D9LS16"/>
<feature type="compositionally biased region" description="Polar residues" evidence="7">
    <location>
        <begin position="108"/>
        <end position="121"/>
    </location>
</feature>
<evidence type="ECO:0000256" key="4">
    <source>
        <dbReference type="ARBA" id="ARBA00022989"/>
    </source>
</evidence>
<evidence type="ECO:0000256" key="3">
    <source>
        <dbReference type="ARBA" id="ARBA00022692"/>
    </source>
</evidence>
<gene>
    <name evidence="8" type="ORF">PACLA_8A048382</name>
</gene>
<sequence>MSSLTKMKKENLDIPQVKVNDKHGSFSSLASSDRSCSPSASPRHGRKILGFKKMIPWKRKDHETDQEGDEMKEEENGRKQKISMESLAQKPVYAGRKNRSRSVDHLLSNKSHSTNFEISPQSIHSMAVHGDIEARFHSPARSSVTDEDSGDGESGIDNYDVTDVMDNTERLNEERQKLRRKIEKTKERIRNLQCSRDENLGEYLESVKENPDPELSKKAFEKRNFKSNAVIAQLQKKLDKYQKSLKDLDTHEQRAKTHTAKE</sequence>
<comment type="subcellular location">
    <subcellularLocation>
        <location evidence="1">Membrane</location>
    </subcellularLocation>
</comment>
<dbReference type="Pfam" id="PF10267">
    <property type="entry name" value="Tmemb_cc2"/>
    <property type="match status" value="1"/>
</dbReference>
<dbReference type="EMBL" id="CACRXK020021054">
    <property type="protein sequence ID" value="CAB4035436.1"/>
    <property type="molecule type" value="Genomic_DNA"/>
</dbReference>
<comment type="similarity">
    <text evidence="2">Belongs to the TEX28 family.</text>
</comment>
<dbReference type="GO" id="GO:0016020">
    <property type="term" value="C:membrane"/>
    <property type="evidence" value="ECO:0007669"/>
    <property type="project" value="UniProtKB-SubCell"/>
</dbReference>
<evidence type="ECO:0000313" key="8">
    <source>
        <dbReference type="EMBL" id="CAB4035436.1"/>
    </source>
</evidence>
<dbReference type="OrthoDB" id="10072335at2759"/>
<evidence type="ECO:0000256" key="2">
    <source>
        <dbReference type="ARBA" id="ARBA00008108"/>
    </source>
</evidence>
<dbReference type="GO" id="GO:0012505">
    <property type="term" value="C:endomembrane system"/>
    <property type="evidence" value="ECO:0007669"/>
    <property type="project" value="TreeGrafter"/>
</dbReference>